<protein>
    <submittedName>
        <fullName evidence="2">Uncharacterized protein</fullName>
    </submittedName>
</protein>
<dbReference type="Proteomes" id="UP000061457">
    <property type="component" value="Chromosome II"/>
</dbReference>
<keyword evidence="3" id="KW-1185">Reference proteome</keyword>
<organism evidence="2 3">
    <name type="scientific">Pseudoalteromonas phenolica</name>
    <dbReference type="NCBI Taxonomy" id="161398"/>
    <lineage>
        <taxon>Bacteria</taxon>
        <taxon>Pseudomonadati</taxon>
        <taxon>Pseudomonadota</taxon>
        <taxon>Gammaproteobacteria</taxon>
        <taxon>Alteromonadales</taxon>
        <taxon>Pseudoalteromonadaceae</taxon>
        <taxon>Pseudoalteromonas</taxon>
    </lineage>
</organism>
<dbReference type="PATRIC" id="fig|161398.10.peg.3897"/>
<dbReference type="EMBL" id="CP013188">
    <property type="protein sequence ID" value="ALO44282.1"/>
    <property type="molecule type" value="Genomic_DNA"/>
</dbReference>
<evidence type="ECO:0000313" key="3">
    <source>
        <dbReference type="Proteomes" id="UP000061457"/>
    </source>
</evidence>
<dbReference type="RefSeq" id="WP_058032153.1">
    <property type="nucleotide sequence ID" value="NZ_CP013188.1"/>
</dbReference>
<dbReference type="AlphaFoldDB" id="A0A0S2K786"/>
<feature type="signal peptide" evidence="1">
    <location>
        <begin position="1"/>
        <end position="17"/>
    </location>
</feature>
<dbReference type="STRING" id="161398.PP2015_3813"/>
<accession>A0A0S2K786</accession>
<dbReference type="OrthoDB" id="7059210at2"/>
<proteinExistence type="predicted"/>
<feature type="chain" id="PRO_5006601209" evidence="1">
    <location>
        <begin position="18"/>
        <end position="212"/>
    </location>
</feature>
<dbReference type="KEGG" id="pphe:PP2015_3813"/>
<sequence>MKYTTLLLLFFSFTLFAQSSEHDHSIGTHGMVLFNLEEQLFASHLPMPKGKHAVQLIFNVEVAEHRKKQLLDKLKKHKLITLFPETLSLNALRQGRIMSFLADTYDGHFERGGARIHEADSFKINKIILNKDITLENPNGYFFDIKATEQHCLFVHKIAETPSFDQILSYPCHKQNDYVELIKTDYAEPIMQLGLHVQIGMTQLYLETKDFQ</sequence>
<evidence type="ECO:0000313" key="2">
    <source>
        <dbReference type="EMBL" id="ALO44282.1"/>
    </source>
</evidence>
<name>A0A0S2K786_9GAMM</name>
<keyword evidence="1" id="KW-0732">Signal</keyword>
<gene>
    <name evidence="2" type="ORF">PP2015_3813</name>
</gene>
<reference evidence="2 3" key="1">
    <citation type="submission" date="2015-11" db="EMBL/GenBank/DDBJ databases">
        <authorList>
            <person name="Zhang Y."/>
            <person name="Guo Z."/>
        </authorList>
    </citation>
    <scope>NUCLEOTIDE SEQUENCE [LARGE SCALE GENOMIC DNA]</scope>
    <source>
        <strain evidence="2 3">KCTC 12086</strain>
    </source>
</reference>
<evidence type="ECO:0000256" key="1">
    <source>
        <dbReference type="SAM" id="SignalP"/>
    </source>
</evidence>